<dbReference type="EMBL" id="LKAJ01000003">
    <property type="protein sequence ID" value="KRG21744.1"/>
    <property type="molecule type" value="Genomic_DNA"/>
</dbReference>
<protein>
    <recommendedName>
        <fullName evidence="7">Flavin prenyltransferase UbiX</fullName>
        <ecNumber evidence="7">2.5.1.129</ecNumber>
    </recommendedName>
</protein>
<evidence type="ECO:0000256" key="4">
    <source>
        <dbReference type="ARBA" id="ARBA00022679"/>
    </source>
</evidence>
<comment type="catalytic activity">
    <reaction evidence="5 7">
        <text>dimethylallyl phosphate + FMNH2 = prenylated FMNH2 + phosphate</text>
        <dbReference type="Rhea" id="RHEA:37743"/>
        <dbReference type="ChEBI" id="CHEBI:43474"/>
        <dbReference type="ChEBI" id="CHEBI:57618"/>
        <dbReference type="ChEBI" id="CHEBI:87467"/>
        <dbReference type="ChEBI" id="CHEBI:88052"/>
        <dbReference type="EC" id="2.5.1.129"/>
    </reaction>
</comment>
<dbReference type="Pfam" id="PF02441">
    <property type="entry name" value="Flavoprotein"/>
    <property type="match status" value="1"/>
</dbReference>
<keyword evidence="3 7" id="KW-0288">FMN</keyword>
<evidence type="ECO:0000256" key="3">
    <source>
        <dbReference type="ARBA" id="ARBA00022643"/>
    </source>
</evidence>
<proteinExistence type="inferred from homology"/>
<feature type="binding site" evidence="7">
    <location>
        <position position="40"/>
    </location>
    <ligand>
        <name>FMN</name>
        <dbReference type="ChEBI" id="CHEBI:58210"/>
    </ligand>
</feature>
<dbReference type="InterPro" id="IPR004507">
    <property type="entry name" value="UbiX-like"/>
</dbReference>
<evidence type="ECO:0000256" key="1">
    <source>
        <dbReference type="ARBA" id="ARBA00022602"/>
    </source>
</evidence>
<reference evidence="9" key="1">
    <citation type="submission" date="2015-09" db="EMBL/GenBank/DDBJ databases">
        <title>Draft Genome Sequences of Two Novel Amoeba-resistant Intranuclear Bacteria, Candidatus Berkiella cookevillensis and Candidatus Berkiella aquae.</title>
        <authorList>
            <person name="Mehari Y.T."/>
            <person name="Arivett B.A."/>
            <person name="Farone A.L."/>
            <person name="Gunderson J.H."/>
            <person name="Farone M.B."/>
        </authorList>
    </citation>
    <scope>NUCLEOTIDE SEQUENCE [LARGE SCALE GENOMIC DNA]</scope>
    <source>
        <strain evidence="9">HT99</strain>
    </source>
</reference>
<gene>
    <name evidence="7" type="primary">ubiX</name>
    <name evidence="10" type="ORF">HT99x_003915</name>
    <name evidence="9" type="ORF">HT99x_00935</name>
</gene>
<dbReference type="InterPro" id="IPR003382">
    <property type="entry name" value="Flavoprotein"/>
</dbReference>
<keyword evidence="1 7" id="KW-0637">Prenyltransferase</keyword>
<reference evidence="10" key="2">
    <citation type="journal article" date="2016" name="Genome Announc.">
        <title>Draft Genome Sequences of Two Novel Amoeba-Resistant Intranuclear Bacteria, 'Candidatus Berkiella cookevillensis' and 'Candidatus Berkiella aquae'.</title>
        <authorList>
            <person name="Mehari Y.T."/>
            <person name="Arivett B.A."/>
            <person name="Farone A.L."/>
            <person name="Gunderson J.H."/>
            <person name="Farone M.B."/>
        </authorList>
    </citation>
    <scope>NUCLEOTIDE SEQUENCE</scope>
    <source>
        <strain evidence="10">HT99</strain>
    </source>
</reference>
<comment type="similarity">
    <text evidence="6 7">Belongs to the UbiX/PAD1 family.</text>
</comment>
<dbReference type="HAMAP" id="MF_01984">
    <property type="entry name" value="ubiX_pad"/>
    <property type="match status" value="1"/>
</dbReference>
<comment type="function">
    <text evidence="7">Flavin prenyltransferase that catalyzes the synthesis of the prenylated FMN cofactor (prenyl-FMN) for 4-hydroxy-3-polyprenylbenzoic acid decarboxylase UbiD. The prenyltransferase is metal-independent and links a dimethylallyl moiety from dimethylallyl monophosphate (DMAP) to the flavin N5 and C6 atoms of FMN.</text>
</comment>
<feature type="binding site" evidence="7">
    <location>
        <position position="170"/>
    </location>
    <ligand>
        <name>dimethylallyl phosphate</name>
        <dbReference type="ChEBI" id="CHEBI:88052"/>
    </ligand>
</feature>
<feature type="binding site" evidence="7">
    <location>
        <begin position="14"/>
        <end position="16"/>
    </location>
    <ligand>
        <name>FMN</name>
        <dbReference type="ChEBI" id="CHEBI:58210"/>
    </ligand>
</feature>
<dbReference type="EC" id="2.5.1.129" evidence="7"/>
<feature type="domain" description="Flavoprotein" evidence="8">
    <location>
        <begin position="7"/>
        <end position="190"/>
    </location>
</feature>
<evidence type="ECO:0000256" key="7">
    <source>
        <dbReference type="HAMAP-Rule" id="MF_01984"/>
    </source>
</evidence>
<evidence type="ECO:0000313" key="10">
    <source>
        <dbReference type="EMBL" id="MCS5710563.1"/>
    </source>
</evidence>
<dbReference type="InterPro" id="IPR036551">
    <property type="entry name" value="Flavin_trans-like"/>
</dbReference>
<evidence type="ECO:0000256" key="2">
    <source>
        <dbReference type="ARBA" id="ARBA00022630"/>
    </source>
</evidence>
<dbReference type="OrthoDB" id="9781577at2"/>
<reference evidence="10" key="3">
    <citation type="submission" date="2021-06" db="EMBL/GenBank/DDBJ databases">
        <title>Genomic Description and Analysis of Intracellular Bacteria, Candidatus Berkiella cookevillensis and Candidatus Berkiella aquae.</title>
        <authorList>
            <person name="Kidane D.T."/>
            <person name="Mehari Y.T."/>
            <person name="Rice F.C."/>
            <person name="Arivett B.A."/>
            <person name="Farone A.L."/>
            <person name="Berk S.G."/>
            <person name="Farone M.B."/>
        </authorList>
    </citation>
    <scope>NUCLEOTIDE SEQUENCE</scope>
    <source>
        <strain evidence="10">HT99</strain>
    </source>
</reference>
<organism evidence="9">
    <name type="scientific">Candidatus Berkiella aquae</name>
    <dbReference type="NCBI Taxonomy" id="295108"/>
    <lineage>
        <taxon>Bacteria</taxon>
        <taxon>Pseudomonadati</taxon>
        <taxon>Pseudomonadota</taxon>
        <taxon>Gammaproteobacteria</taxon>
        <taxon>Candidatus Berkiellales</taxon>
        <taxon>Candidatus Berkiellaceae</taxon>
        <taxon>Candidatus Berkiella</taxon>
    </lineage>
</organism>
<dbReference type="GO" id="GO:0016829">
    <property type="term" value="F:lyase activity"/>
    <property type="evidence" value="ECO:0007669"/>
    <property type="project" value="UniProtKB-KW"/>
</dbReference>
<dbReference type="STRING" id="295108.HT99x_00935"/>
<dbReference type="EMBL" id="LKAJ02000001">
    <property type="protein sequence ID" value="MCS5710563.1"/>
    <property type="molecule type" value="Genomic_DNA"/>
</dbReference>
<comment type="caution">
    <text evidence="9">The sequence shown here is derived from an EMBL/GenBank/DDBJ whole genome shotgun (WGS) entry which is preliminary data.</text>
</comment>
<dbReference type="RefSeq" id="WP_075065573.1">
    <property type="nucleotide sequence ID" value="NZ_LKAJ02000001.1"/>
</dbReference>
<dbReference type="AlphaFoldDB" id="A0A0Q9YM27"/>
<evidence type="ECO:0000313" key="11">
    <source>
        <dbReference type="Proteomes" id="UP000051497"/>
    </source>
</evidence>
<keyword evidence="11" id="KW-1185">Reference proteome</keyword>
<evidence type="ECO:0000256" key="5">
    <source>
        <dbReference type="ARBA" id="ARBA00050612"/>
    </source>
</evidence>
<feature type="binding site" evidence="7">
    <location>
        <position position="186"/>
    </location>
    <ligand>
        <name>dimethylallyl phosphate</name>
        <dbReference type="ChEBI" id="CHEBI:88052"/>
    </ligand>
</feature>
<dbReference type="PATRIC" id="fig|1590043.3.peg.940"/>
<keyword evidence="9" id="KW-0456">Lyase</keyword>
<sequence>MSHSLNEITLAFAGASGAPIGLRLLEQLVLAKIQISLVISPAGHLVIHDETDLNIPGNPQKLAEFFQAHFQASPGQIKVYGKDQWSSPLASGSSAPKTMIVCPCSTGCLSAIALGASDNLLERAADVVIKEQGKLVLVVREMPLSAIHLEHMLKLARLGVCIMPASPGFYFKPQSVQDLVDFTVARILDQVGVAHQLSQRWGE</sequence>
<dbReference type="NCBIfam" id="TIGR00421">
    <property type="entry name" value="ubiX_pad"/>
    <property type="match status" value="1"/>
</dbReference>
<evidence type="ECO:0000256" key="6">
    <source>
        <dbReference type="ARBA" id="ARBA00060793"/>
    </source>
</evidence>
<evidence type="ECO:0000313" key="9">
    <source>
        <dbReference type="EMBL" id="KRG21744.1"/>
    </source>
</evidence>
<feature type="binding site" evidence="7">
    <location>
        <position position="140"/>
    </location>
    <ligand>
        <name>FMN</name>
        <dbReference type="ChEBI" id="CHEBI:58210"/>
    </ligand>
</feature>
<comment type="caution">
    <text evidence="7">Lacks conserved residue(s) required for the propagation of feature annotation.</text>
</comment>
<evidence type="ECO:0000259" key="8">
    <source>
        <dbReference type="Pfam" id="PF02441"/>
    </source>
</evidence>
<name>A0A0Q9YM27_9GAMM</name>
<dbReference type="SUPFAM" id="SSF52507">
    <property type="entry name" value="Homo-oligomeric flavin-containing Cys decarboxylases, HFCD"/>
    <property type="match status" value="1"/>
</dbReference>
<dbReference type="GO" id="GO:0106141">
    <property type="term" value="F:flavin prenyltransferase activity"/>
    <property type="evidence" value="ECO:0007669"/>
    <property type="project" value="UniProtKB-EC"/>
</dbReference>
<dbReference type="FunFam" id="3.40.50.1950:FF:000001">
    <property type="entry name" value="Flavin prenyltransferase UbiX"/>
    <property type="match status" value="1"/>
</dbReference>
<accession>A0A0Q9YM27</accession>
<dbReference type="Proteomes" id="UP000051497">
    <property type="component" value="Unassembled WGS sequence"/>
</dbReference>
<keyword evidence="2 7" id="KW-0285">Flavoprotein</keyword>
<dbReference type="Gene3D" id="3.40.50.1950">
    <property type="entry name" value="Flavin prenyltransferase-like"/>
    <property type="match status" value="1"/>
</dbReference>
<keyword evidence="4 7" id="KW-0808">Transferase</keyword>